<proteinExistence type="predicted"/>
<accession>A0A2P8DHJ1</accession>
<name>A0A2P8DHJ1_9ACTN</name>
<reference evidence="1 2" key="1">
    <citation type="submission" date="2018-03" db="EMBL/GenBank/DDBJ databases">
        <title>Genomic Encyclopedia of Archaeal and Bacterial Type Strains, Phase II (KMG-II): from individual species to whole genera.</title>
        <authorList>
            <person name="Goeker M."/>
        </authorList>
    </citation>
    <scope>NUCLEOTIDE SEQUENCE [LARGE SCALE GENOMIC DNA]</scope>
    <source>
        <strain evidence="1 2">DSM 45211</strain>
    </source>
</reference>
<dbReference type="OrthoDB" id="3233584at2"/>
<dbReference type="Proteomes" id="UP000243528">
    <property type="component" value="Unassembled WGS sequence"/>
</dbReference>
<dbReference type="AlphaFoldDB" id="A0A2P8DHJ1"/>
<sequence>MNRIRVDDSEVLALAADVGRISGRAVDDAAAIVEKGALNIKNGLRDAAQGHPSFPAFPNSISYDINYGAGSIEAEIGPDKNRTQGALGNLLYFGSSKNAPVLDLEGPVRSEEPKFDRAITDMVDGFLGG</sequence>
<dbReference type="EMBL" id="PYGE01000025">
    <property type="protein sequence ID" value="PSK96697.1"/>
    <property type="molecule type" value="Genomic_DNA"/>
</dbReference>
<gene>
    <name evidence="1" type="ORF">CLV30_12579</name>
</gene>
<evidence type="ECO:0000313" key="1">
    <source>
        <dbReference type="EMBL" id="PSK96697.1"/>
    </source>
</evidence>
<evidence type="ECO:0000313" key="2">
    <source>
        <dbReference type="Proteomes" id="UP000243528"/>
    </source>
</evidence>
<protein>
    <recommendedName>
        <fullName evidence="3">HK97 gp10 family phage protein</fullName>
    </recommendedName>
</protein>
<organism evidence="1 2">
    <name type="scientific">Haloactinopolyspora alba</name>
    <dbReference type="NCBI Taxonomy" id="648780"/>
    <lineage>
        <taxon>Bacteria</taxon>
        <taxon>Bacillati</taxon>
        <taxon>Actinomycetota</taxon>
        <taxon>Actinomycetes</taxon>
        <taxon>Jiangellales</taxon>
        <taxon>Jiangellaceae</taxon>
        <taxon>Haloactinopolyspora</taxon>
    </lineage>
</organism>
<dbReference type="RefSeq" id="WP_106539627.1">
    <property type="nucleotide sequence ID" value="NZ_PYGE01000025.1"/>
</dbReference>
<evidence type="ECO:0008006" key="3">
    <source>
        <dbReference type="Google" id="ProtNLM"/>
    </source>
</evidence>
<keyword evidence="2" id="KW-1185">Reference proteome</keyword>
<comment type="caution">
    <text evidence="1">The sequence shown here is derived from an EMBL/GenBank/DDBJ whole genome shotgun (WGS) entry which is preliminary data.</text>
</comment>